<evidence type="ECO:0000256" key="3">
    <source>
        <dbReference type="ARBA" id="ARBA00022679"/>
    </source>
</evidence>
<feature type="binding site" evidence="5">
    <location>
        <begin position="128"/>
        <end position="132"/>
    </location>
    <ligand>
        <name>5-phospho-alpha-D-ribose 1-diphosphate</name>
        <dbReference type="ChEBI" id="CHEBI:58017"/>
    </ligand>
</feature>
<evidence type="ECO:0000259" key="7">
    <source>
        <dbReference type="Pfam" id="PF00156"/>
    </source>
</evidence>
<proteinExistence type="inferred from homology"/>
<sequence>MRTLQDRVKEDGVVIDEKILKVDSFLNHQIDAKLMYEVGQVIIDHFSDKKITKILTIEASGIAPAIMASLHLDVPCLFAKKAKPSTMTSEYYHTDIHSFTKNTTSTVVIAKQFLNEDDHVLIIDDFLANGEASLGLHRLVQAANARTSGIGIVIEKSFQPGREKLESEGLEVLSLCQVSSLLGNKVKLVGE</sequence>
<organism evidence="8 9">
    <name type="scientific">Mammaliicoccus vitulinus</name>
    <dbReference type="NCBI Taxonomy" id="71237"/>
    <lineage>
        <taxon>Bacteria</taxon>
        <taxon>Bacillati</taxon>
        <taxon>Bacillota</taxon>
        <taxon>Bacilli</taxon>
        <taxon>Bacillales</taxon>
        <taxon>Staphylococcaceae</taxon>
        <taxon>Mammaliicoccus</taxon>
    </lineage>
</organism>
<feature type="binding site" evidence="5">
    <location>
        <position position="27"/>
    </location>
    <ligand>
        <name>xanthine</name>
        <dbReference type="ChEBI" id="CHEBI:17712"/>
    </ligand>
</feature>
<dbReference type="PANTHER" id="PTHR43864:SF1">
    <property type="entry name" value="XANTHINE PHOSPHORIBOSYLTRANSFERASE"/>
    <property type="match status" value="1"/>
</dbReference>
<feature type="binding site" evidence="5">
    <location>
        <position position="156"/>
    </location>
    <ligand>
        <name>xanthine</name>
        <dbReference type="ChEBI" id="CHEBI:17712"/>
    </ligand>
</feature>
<keyword evidence="3 5" id="KW-0808">Transferase</keyword>
<dbReference type="InterPro" id="IPR000836">
    <property type="entry name" value="PRTase_dom"/>
</dbReference>
<dbReference type="GO" id="GO:0000310">
    <property type="term" value="F:xanthine phosphoribosyltransferase activity"/>
    <property type="evidence" value="ECO:0007669"/>
    <property type="project" value="UniProtKB-UniRule"/>
</dbReference>
<evidence type="ECO:0000256" key="5">
    <source>
        <dbReference type="HAMAP-Rule" id="MF_01184"/>
    </source>
</evidence>
<dbReference type="GO" id="GO:0005737">
    <property type="term" value="C:cytoplasm"/>
    <property type="evidence" value="ECO:0007669"/>
    <property type="project" value="UniProtKB-SubCell"/>
</dbReference>
<evidence type="ECO:0000256" key="4">
    <source>
        <dbReference type="ARBA" id="ARBA00022726"/>
    </source>
</evidence>
<comment type="caution">
    <text evidence="8">The sequence shown here is derived from an EMBL/GenBank/DDBJ whole genome shotgun (WGS) entry which is preliminary data.</text>
</comment>
<dbReference type="CDD" id="cd06223">
    <property type="entry name" value="PRTases_typeI"/>
    <property type="match status" value="1"/>
</dbReference>
<keyword evidence="2 5" id="KW-0328">Glycosyltransferase</keyword>
<dbReference type="Pfam" id="PF00156">
    <property type="entry name" value="Pribosyltran"/>
    <property type="match status" value="1"/>
</dbReference>
<dbReference type="PANTHER" id="PTHR43864">
    <property type="entry name" value="HYPOXANTHINE/GUANINE PHOSPHORIBOSYLTRANSFERASE"/>
    <property type="match status" value="1"/>
</dbReference>
<dbReference type="GO" id="GO:0006166">
    <property type="term" value="P:purine ribonucleoside salvage"/>
    <property type="evidence" value="ECO:0007669"/>
    <property type="project" value="UniProtKB-KW"/>
</dbReference>
<dbReference type="InterPro" id="IPR029057">
    <property type="entry name" value="PRTase-like"/>
</dbReference>
<dbReference type="InterPro" id="IPR050118">
    <property type="entry name" value="Pur/Pyrimidine_PRTase"/>
</dbReference>
<accession>A0A2T4PX73</accession>
<dbReference type="AlphaFoldDB" id="A0A2T4PX73"/>
<dbReference type="Proteomes" id="UP000241209">
    <property type="component" value="Unassembled WGS sequence"/>
</dbReference>
<dbReference type="EMBL" id="PZFK01000001">
    <property type="protein sequence ID" value="PTI31063.1"/>
    <property type="molecule type" value="Genomic_DNA"/>
</dbReference>
<evidence type="ECO:0000313" key="9">
    <source>
        <dbReference type="Proteomes" id="UP000241209"/>
    </source>
</evidence>
<name>A0A2T4PX73_9STAP</name>
<keyword evidence="1 5" id="KW-0963">Cytoplasm</keyword>
<feature type="binding site" evidence="5">
    <location>
        <position position="20"/>
    </location>
    <ligand>
        <name>xanthine</name>
        <dbReference type="ChEBI" id="CHEBI:17712"/>
    </ligand>
</feature>
<comment type="pathway">
    <text evidence="5">Purine metabolism; XMP biosynthesis via salvage pathway; XMP from xanthine: step 1/1.</text>
</comment>
<comment type="similarity">
    <text evidence="5">Belongs to the purine/pyrimidine phosphoribosyltransferase family. Xpt subfamily.</text>
</comment>
<evidence type="ECO:0000256" key="2">
    <source>
        <dbReference type="ARBA" id="ARBA00022676"/>
    </source>
</evidence>
<dbReference type="STRING" id="1167632.GCA_000286335_01153"/>
<dbReference type="HAMAP" id="MF_01184">
    <property type="entry name" value="XPRTase"/>
    <property type="match status" value="1"/>
</dbReference>
<protein>
    <recommendedName>
        <fullName evidence="5 6">Xanthine phosphoribosyltransferase</fullName>
        <shortName evidence="5">XPRTase</shortName>
        <ecNumber evidence="5 6">2.4.2.22</ecNumber>
    </recommendedName>
</protein>
<feature type="domain" description="Phosphoribosyltransferase" evidence="7">
    <location>
        <begin position="37"/>
        <end position="157"/>
    </location>
</feature>
<keyword evidence="4 5" id="KW-0660">Purine salvage</keyword>
<evidence type="ECO:0000256" key="6">
    <source>
        <dbReference type="NCBIfam" id="TIGR01744"/>
    </source>
</evidence>
<dbReference type="SUPFAM" id="SSF53271">
    <property type="entry name" value="PRTase-like"/>
    <property type="match status" value="1"/>
</dbReference>
<dbReference type="NCBIfam" id="NF006671">
    <property type="entry name" value="PRK09219.1"/>
    <property type="match status" value="1"/>
</dbReference>
<comment type="subunit">
    <text evidence="5">Homodimer.</text>
</comment>
<dbReference type="GO" id="GO:0032265">
    <property type="term" value="P:XMP salvage"/>
    <property type="evidence" value="ECO:0007669"/>
    <property type="project" value="UniProtKB-UniRule"/>
</dbReference>
<dbReference type="NCBIfam" id="TIGR01744">
    <property type="entry name" value="XPRTase"/>
    <property type="match status" value="1"/>
</dbReference>
<comment type="catalytic activity">
    <reaction evidence="5">
        <text>XMP + diphosphate = xanthine + 5-phospho-alpha-D-ribose 1-diphosphate</text>
        <dbReference type="Rhea" id="RHEA:10800"/>
        <dbReference type="ChEBI" id="CHEBI:17712"/>
        <dbReference type="ChEBI" id="CHEBI:33019"/>
        <dbReference type="ChEBI" id="CHEBI:57464"/>
        <dbReference type="ChEBI" id="CHEBI:58017"/>
        <dbReference type="EC" id="2.4.2.22"/>
    </reaction>
</comment>
<dbReference type="InterPro" id="IPR010079">
    <property type="entry name" value="Xanthine_PRibTrfase"/>
</dbReference>
<evidence type="ECO:0000313" key="8">
    <source>
        <dbReference type="EMBL" id="PTI31063.1"/>
    </source>
</evidence>
<dbReference type="RefSeq" id="WP_107556482.1">
    <property type="nucleotide sequence ID" value="NZ_CANQVP010000237.1"/>
</dbReference>
<dbReference type="UniPathway" id="UPA00602">
    <property type="reaction ID" value="UER00658"/>
</dbReference>
<comment type="subcellular location">
    <subcellularLocation>
        <location evidence="5">Cytoplasm</location>
    </subcellularLocation>
</comment>
<dbReference type="Gene3D" id="3.40.50.2020">
    <property type="match status" value="1"/>
</dbReference>
<dbReference type="GO" id="GO:0046110">
    <property type="term" value="P:xanthine metabolic process"/>
    <property type="evidence" value="ECO:0007669"/>
    <property type="project" value="UniProtKB-UniRule"/>
</dbReference>
<dbReference type="EC" id="2.4.2.22" evidence="5 6"/>
<reference evidence="8 9" key="1">
    <citation type="journal article" date="2016" name="Front. Microbiol.">
        <title>Comprehensive Phylogenetic Analysis of Bovine Non-aureus Staphylococci Species Based on Whole-Genome Sequencing.</title>
        <authorList>
            <person name="Naushad S."/>
            <person name="Barkema H.W."/>
            <person name="Luby C."/>
            <person name="Condas L.A."/>
            <person name="Nobrega D.B."/>
            <person name="Carson D.A."/>
            <person name="De Buck J."/>
        </authorList>
    </citation>
    <scope>NUCLEOTIDE SEQUENCE [LARGE SCALE GENOMIC DNA]</scope>
    <source>
        <strain evidence="8 9">SNUC 2204</strain>
    </source>
</reference>
<comment type="function">
    <text evidence="5">Converts the preformed base xanthine, a product of nucleic acid breakdown, to xanthosine 5'-monophosphate (XMP), so it can be reused for RNA or DNA synthesis.</text>
</comment>
<gene>
    <name evidence="5 8" type="primary">xpt</name>
    <name evidence="8" type="ORF">BU072_00230</name>
</gene>
<evidence type="ECO:0000256" key="1">
    <source>
        <dbReference type="ARBA" id="ARBA00022490"/>
    </source>
</evidence>